<feature type="region of interest" description="Disordered" evidence="1">
    <location>
        <begin position="1"/>
        <end position="23"/>
    </location>
</feature>
<sequence length="155" mass="16153">MGGLGAATKRPRLSDRPSALGPPRLALALAVGRDNRCSCKCAKVEGSSAAKQGSRTTRPEAQGHSGEEGKGTQHRKSKAARQREDLMTPPHRYLNAPPLPTTATTALKVLASQPAPPSRPSTKGPLLTNTPGTAAFCTKPSLPAGVISEERETTP</sequence>
<organism evidence="2 3">
    <name type="scientific">Scylla paramamosain</name>
    <name type="common">Mud crab</name>
    <dbReference type="NCBI Taxonomy" id="85552"/>
    <lineage>
        <taxon>Eukaryota</taxon>
        <taxon>Metazoa</taxon>
        <taxon>Ecdysozoa</taxon>
        <taxon>Arthropoda</taxon>
        <taxon>Crustacea</taxon>
        <taxon>Multicrustacea</taxon>
        <taxon>Malacostraca</taxon>
        <taxon>Eumalacostraca</taxon>
        <taxon>Eucarida</taxon>
        <taxon>Decapoda</taxon>
        <taxon>Pleocyemata</taxon>
        <taxon>Brachyura</taxon>
        <taxon>Eubrachyura</taxon>
        <taxon>Portunoidea</taxon>
        <taxon>Portunidae</taxon>
        <taxon>Portuninae</taxon>
        <taxon>Scylla</taxon>
    </lineage>
</organism>
<reference evidence="2 3" key="1">
    <citation type="submission" date="2023-03" db="EMBL/GenBank/DDBJ databases">
        <title>High-quality genome of Scylla paramamosain provides insights in environmental adaptation.</title>
        <authorList>
            <person name="Zhang L."/>
        </authorList>
    </citation>
    <scope>NUCLEOTIDE SEQUENCE [LARGE SCALE GENOMIC DNA]</scope>
    <source>
        <strain evidence="2">LZ_2023a</strain>
        <tissue evidence="2">Muscle</tissue>
    </source>
</reference>
<comment type="caution">
    <text evidence="2">The sequence shown here is derived from an EMBL/GenBank/DDBJ whole genome shotgun (WGS) entry which is preliminary data.</text>
</comment>
<feature type="region of interest" description="Disordered" evidence="1">
    <location>
        <begin position="42"/>
        <end position="155"/>
    </location>
</feature>
<accession>A0AAW0T1A1</accession>
<keyword evidence="3" id="KW-1185">Reference proteome</keyword>
<protein>
    <submittedName>
        <fullName evidence="2">Uncharacterized protein</fullName>
    </submittedName>
</protein>
<evidence type="ECO:0000313" key="3">
    <source>
        <dbReference type="Proteomes" id="UP001487740"/>
    </source>
</evidence>
<gene>
    <name evidence="2" type="ORF">O3P69_008132</name>
</gene>
<evidence type="ECO:0000313" key="2">
    <source>
        <dbReference type="EMBL" id="KAK8380994.1"/>
    </source>
</evidence>
<evidence type="ECO:0000256" key="1">
    <source>
        <dbReference type="SAM" id="MobiDB-lite"/>
    </source>
</evidence>
<dbReference type="EMBL" id="JARAKH010000041">
    <property type="protein sequence ID" value="KAK8380994.1"/>
    <property type="molecule type" value="Genomic_DNA"/>
</dbReference>
<name>A0AAW0T1A1_SCYPA</name>
<proteinExistence type="predicted"/>
<dbReference type="Proteomes" id="UP001487740">
    <property type="component" value="Unassembled WGS sequence"/>
</dbReference>
<dbReference type="AlphaFoldDB" id="A0AAW0T1A1"/>